<evidence type="ECO:0000313" key="2">
    <source>
        <dbReference type="EMBL" id="KAL1202201.1"/>
    </source>
</evidence>
<dbReference type="SMART" id="SM00256">
    <property type="entry name" value="FBOX"/>
    <property type="match status" value="1"/>
</dbReference>
<dbReference type="InterPro" id="IPR017451">
    <property type="entry name" value="F-box-assoc_interact_dom"/>
</dbReference>
<name>A0ABD1ATN7_CARAN</name>
<dbReference type="PANTHER" id="PTHR31111:SF78">
    <property type="entry name" value="F-BOX ASSOCIATED UBIQUITINATION EFFECTOR FAMILY PROTEIN"/>
    <property type="match status" value="1"/>
</dbReference>
<gene>
    <name evidence="2" type="ORF">V5N11_018156</name>
</gene>
<keyword evidence="3" id="KW-1185">Reference proteome</keyword>
<dbReference type="SUPFAM" id="SSF81383">
    <property type="entry name" value="F-box domain"/>
    <property type="match status" value="1"/>
</dbReference>
<dbReference type="AlphaFoldDB" id="A0ABD1ATN7"/>
<protein>
    <submittedName>
        <fullName evidence="2">F-box/kelch-repeat protein</fullName>
    </submittedName>
</protein>
<dbReference type="Pfam" id="PF00646">
    <property type="entry name" value="F-box"/>
    <property type="match status" value="1"/>
</dbReference>
<feature type="domain" description="F-box" evidence="1">
    <location>
        <begin position="10"/>
        <end position="55"/>
    </location>
</feature>
<dbReference type="Proteomes" id="UP001558713">
    <property type="component" value="Unassembled WGS sequence"/>
</dbReference>
<dbReference type="Pfam" id="PF08268">
    <property type="entry name" value="FBA_3"/>
    <property type="match status" value="1"/>
</dbReference>
<dbReference type="NCBIfam" id="TIGR01640">
    <property type="entry name" value="F_box_assoc_1"/>
    <property type="match status" value="1"/>
</dbReference>
<dbReference type="PANTHER" id="PTHR31111">
    <property type="entry name" value="BNAA05G37150D PROTEIN-RELATED"/>
    <property type="match status" value="1"/>
</dbReference>
<accession>A0ABD1ATN7</accession>
<reference evidence="2 3" key="1">
    <citation type="submission" date="2024-04" db="EMBL/GenBank/DDBJ databases">
        <title>Genome assembly C_amara_ONT_v2.</title>
        <authorList>
            <person name="Yant L."/>
            <person name="Moore C."/>
            <person name="Slenker M."/>
        </authorList>
    </citation>
    <scope>NUCLEOTIDE SEQUENCE [LARGE SCALE GENOMIC DNA]</scope>
    <source>
        <tissue evidence="2">Leaf</tissue>
    </source>
</reference>
<comment type="caution">
    <text evidence="2">The sequence shown here is derived from an EMBL/GenBank/DDBJ whole genome shotgun (WGS) entry which is preliminary data.</text>
</comment>
<evidence type="ECO:0000259" key="1">
    <source>
        <dbReference type="PROSITE" id="PS50181"/>
    </source>
</evidence>
<sequence length="380" mass="43306">MERSTNPKKQDSVVSIPQDLITEILARLPPKSIAKLIVVSKLWSSTIRSKYFTDLYLTRSLTRLCVLFTFHRDSTRFFHSVSEELPKSSSSTTTTSLPRNPLYDVSPPIRGLICCQDSSKIVISNPSTGQFVDLPKFKTRRKGISAFLGYDSIKDEYKVLSMTVSQRAHKYKPVVSEDHHVFTLGAQKNKKKEIWRRIECKHPHCPATKGLCNNGVVYYGAWSYSHTKGQGQGSIIVGFDVRMEEFSRIKLPDGVEIKPDHKSELVKYQKKIALVDEAVYQGNVELWILEDVEIQSWSKILVVVPGWAELVGNNIFYCRGAISSGVFIFTTTYCHPRPFYIISYDSKENIGTRVHEIGGIRNRFDSIRVFLDHVESPMFL</sequence>
<dbReference type="PROSITE" id="PS50181">
    <property type="entry name" value="FBOX"/>
    <property type="match status" value="1"/>
</dbReference>
<dbReference type="InterPro" id="IPR001810">
    <property type="entry name" value="F-box_dom"/>
</dbReference>
<dbReference type="EMBL" id="JBANAX010000581">
    <property type="protein sequence ID" value="KAL1202201.1"/>
    <property type="molecule type" value="Genomic_DNA"/>
</dbReference>
<evidence type="ECO:0000313" key="3">
    <source>
        <dbReference type="Proteomes" id="UP001558713"/>
    </source>
</evidence>
<dbReference type="InterPro" id="IPR036047">
    <property type="entry name" value="F-box-like_dom_sf"/>
</dbReference>
<organism evidence="2 3">
    <name type="scientific">Cardamine amara subsp. amara</name>
    <dbReference type="NCBI Taxonomy" id="228776"/>
    <lineage>
        <taxon>Eukaryota</taxon>
        <taxon>Viridiplantae</taxon>
        <taxon>Streptophyta</taxon>
        <taxon>Embryophyta</taxon>
        <taxon>Tracheophyta</taxon>
        <taxon>Spermatophyta</taxon>
        <taxon>Magnoliopsida</taxon>
        <taxon>eudicotyledons</taxon>
        <taxon>Gunneridae</taxon>
        <taxon>Pentapetalae</taxon>
        <taxon>rosids</taxon>
        <taxon>malvids</taxon>
        <taxon>Brassicales</taxon>
        <taxon>Brassicaceae</taxon>
        <taxon>Cardamineae</taxon>
        <taxon>Cardamine</taxon>
    </lineage>
</organism>
<proteinExistence type="predicted"/>
<dbReference type="InterPro" id="IPR013187">
    <property type="entry name" value="F-box-assoc_dom_typ3"/>
</dbReference>